<evidence type="ECO:0000313" key="2">
    <source>
        <dbReference type="Proteomes" id="UP000182466"/>
    </source>
</evidence>
<organism evidence="1 2">
    <name type="scientific">Sedimentitalea nanhaiensis</name>
    <dbReference type="NCBI Taxonomy" id="999627"/>
    <lineage>
        <taxon>Bacteria</taxon>
        <taxon>Pseudomonadati</taxon>
        <taxon>Pseudomonadota</taxon>
        <taxon>Alphaproteobacteria</taxon>
        <taxon>Rhodobacterales</taxon>
        <taxon>Paracoccaceae</taxon>
        <taxon>Sedimentitalea</taxon>
    </lineage>
</organism>
<dbReference type="EMBL" id="FPAW01000045">
    <property type="protein sequence ID" value="SFU19273.1"/>
    <property type="molecule type" value="Genomic_DNA"/>
</dbReference>
<dbReference type="Proteomes" id="UP000182466">
    <property type="component" value="Unassembled WGS sequence"/>
</dbReference>
<keyword evidence="2" id="KW-1185">Reference proteome</keyword>
<accession>A0A1I7E635</accession>
<dbReference type="AlphaFoldDB" id="A0A1I7E635"/>
<name>A0A1I7E635_9RHOB</name>
<gene>
    <name evidence="1" type="ORF">SAMN05216236_14529</name>
</gene>
<evidence type="ECO:0000313" key="1">
    <source>
        <dbReference type="EMBL" id="SFU19273.1"/>
    </source>
</evidence>
<sequence length="33" mass="3636">MLYDSAGSQALEPVDRIPDETAILSGTCLRRTR</sequence>
<reference evidence="1 2" key="1">
    <citation type="submission" date="2016-10" db="EMBL/GenBank/DDBJ databases">
        <authorList>
            <person name="de Groot N.N."/>
        </authorList>
    </citation>
    <scope>NUCLEOTIDE SEQUENCE [LARGE SCALE GENOMIC DNA]</scope>
    <source>
        <strain evidence="1 2">CGMCC 1.10959</strain>
    </source>
</reference>
<proteinExistence type="predicted"/>
<protein>
    <submittedName>
        <fullName evidence="1">Uncharacterized protein</fullName>
    </submittedName>
</protein>